<feature type="transmembrane region" description="Helical" evidence="1">
    <location>
        <begin position="243"/>
        <end position="268"/>
    </location>
</feature>
<keyword evidence="1" id="KW-0812">Transmembrane</keyword>
<evidence type="ECO:0000256" key="1">
    <source>
        <dbReference type="SAM" id="Phobius"/>
    </source>
</evidence>
<feature type="transmembrane region" description="Helical" evidence="1">
    <location>
        <begin position="208"/>
        <end position="237"/>
    </location>
</feature>
<dbReference type="STRING" id="444158.MmarC6_1066"/>
<gene>
    <name evidence="2" type="ordered locus">MmarC6_1066</name>
</gene>
<feature type="transmembrane region" description="Helical" evidence="1">
    <location>
        <begin position="63"/>
        <end position="91"/>
    </location>
</feature>
<protein>
    <recommendedName>
        <fullName evidence="3">MFS family permease</fullName>
    </recommendedName>
</protein>
<reference evidence="2" key="1">
    <citation type="submission" date="2007-10" db="EMBL/GenBank/DDBJ databases">
        <title>Complete sequence of Methanococcus maripaludis C6.</title>
        <authorList>
            <consortium name="US DOE Joint Genome Institute"/>
            <person name="Copeland A."/>
            <person name="Lucas S."/>
            <person name="Lapidus A."/>
            <person name="Barry K."/>
            <person name="Glavina del Rio T."/>
            <person name="Dalin E."/>
            <person name="Tice H."/>
            <person name="Pitluck S."/>
            <person name="Clum A."/>
            <person name="Schmutz J."/>
            <person name="Larimer F."/>
            <person name="Land M."/>
            <person name="Hauser L."/>
            <person name="Kyrpides N."/>
            <person name="Mikhailova N."/>
            <person name="Sieprawska-Lupa M."/>
            <person name="Whitman W.B."/>
            <person name="Richardson P."/>
        </authorList>
    </citation>
    <scope>NUCLEOTIDE SEQUENCE [LARGE SCALE GENOMIC DNA]</scope>
    <source>
        <strain evidence="2">C6</strain>
    </source>
</reference>
<feature type="transmembrane region" description="Helical" evidence="1">
    <location>
        <begin position="120"/>
        <end position="149"/>
    </location>
</feature>
<dbReference type="EMBL" id="CP000867">
    <property type="protein sequence ID" value="ABX01880.1"/>
    <property type="molecule type" value="Genomic_DNA"/>
</dbReference>
<dbReference type="OrthoDB" id="60637at2157"/>
<evidence type="ECO:0000313" key="2">
    <source>
        <dbReference type="EMBL" id="ABX01880.1"/>
    </source>
</evidence>
<organism evidence="2">
    <name type="scientific">Methanococcus maripaludis (strain C6 / ATCC BAA-1332)</name>
    <dbReference type="NCBI Taxonomy" id="444158"/>
    <lineage>
        <taxon>Archaea</taxon>
        <taxon>Methanobacteriati</taxon>
        <taxon>Methanobacteriota</taxon>
        <taxon>Methanomada group</taxon>
        <taxon>Methanococci</taxon>
        <taxon>Methanococcales</taxon>
        <taxon>Methanococcaceae</taxon>
        <taxon>Methanococcus</taxon>
    </lineage>
</organism>
<keyword evidence="1" id="KW-1133">Transmembrane helix</keyword>
<dbReference type="InterPro" id="IPR025098">
    <property type="entry name" value="DUF4013"/>
</dbReference>
<dbReference type="KEGG" id="mmx:MmarC6_1066"/>
<dbReference type="HOGENOM" id="CLU_083802_0_0_2"/>
<feature type="transmembrane region" description="Helical" evidence="1">
    <location>
        <begin position="21"/>
        <end position="51"/>
    </location>
</feature>
<proteinExistence type="predicted"/>
<name>A9A957_METM6</name>
<evidence type="ECO:0008006" key="3">
    <source>
        <dbReference type="Google" id="ProtNLM"/>
    </source>
</evidence>
<dbReference type="AlphaFoldDB" id="A9A957"/>
<dbReference type="eggNOG" id="arCOG02880">
    <property type="taxonomic scope" value="Archaea"/>
</dbReference>
<sequence length="293" mass="32879">MFFERYIKDPLQFAWSDPKKIFVGGVFQLISIGGIVLGLAIMFASVISAIGVPEFGSLPQLTLFSGLVGIFLGVIIAMIGVVFTAFIYGYYMRVIENTLGGSFELPEWEDFKVLLNKGAYFFLGIFILQLIFGIISIIVTAPFVILLMLNDGYSNLLIFNIFMNLVSFVLSVIEALYITLAAINFVDKKEFMGFFDLKEVVSKISIEYVLVIVAVTLVSILVVIPVVILLLIPVLIGIFTQRIFLMIAIAIIVLAMPFLQMFLTVFGYRSYSNYYVSKKESILEEKTDFENNE</sequence>
<dbReference type="PhylomeDB" id="A9A957"/>
<feature type="transmembrane region" description="Helical" evidence="1">
    <location>
        <begin position="161"/>
        <end position="187"/>
    </location>
</feature>
<accession>A9A957</accession>
<dbReference type="Pfam" id="PF13197">
    <property type="entry name" value="DUF4013"/>
    <property type="match status" value="1"/>
</dbReference>
<keyword evidence="1" id="KW-0472">Membrane</keyword>